<dbReference type="InterPro" id="IPR003661">
    <property type="entry name" value="HisK_dim/P_dom"/>
</dbReference>
<dbReference type="Gene3D" id="1.10.287.130">
    <property type="match status" value="1"/>
</dbReference>
<feature type="domain" description="Histidine kinase" evidence="14">
    <location>
        <begin position="264"/>
        <end position="482"/>
    </location>
</feature>
<evidence type="ECO:0000256" key="1">
    <source>
        <dbReference type="ARBA" id="ARBA00000085"/>
    </source>
</evidence>
<evidence type="ECO:0000256" key="5">
    <source>
        <dbReference type="ARBA" id="ARBA00022679"/>
    </source>
</evidence>
<dbReference type="PANTHER" id="PTHR45569:SF1">
    <property type="entry name" value="SENSOR PROTEIN KDPD"/>
    <property type="match status" value="1"/>
</dbReference>
<proteinExistence type="predicted"/>
<evidence type="ECO:0000256" key="10">
    <source>
        <dbReference type="ARBA" id="ARBA00022989"/>
    </source>
</evidence>
<dbReference type="EC" id="2.7.13.3" evidence="3"/>
<dbReference type="InterPro" id="IPR025201">
    <property type="entry name" value="KdpD_TM"/>
</dbReference>
<evidence type="ECO:0000256" key="7">
    <source>
        <dbReference type="ARBA" id="ARBA00022741"/>
    </source>
</evidence>
<evidence type="ECO:0000259" key="14">
    <source>
        <dbReference type="PROSITE" id="PS50109"/>
    </source>
</evidence>
<evidence type="ECO:0000313" key="16">
    <source>
        <dbReference type="Proteomes" id="UP000611629"/>
    </source>
</evidence>
<dbReference type="InterPro" id="IPR038318">
    <property type="entry name" value="KdpD_sf"/>
</dbReference>
<feature type="transmembrane region" description="Helical" evidence="13">
    <location>
        <begin position="97"/>
        <end position="119"/>
    </location>
</feature>
<sequence>MKLSKEKQGCINYISIRYFFSVIFVCLISTLLSIAMNEAGISKENTLMVFIVGVLTVTIVTRGYIYSAAAAIINVLMFNFLFTEPIHSFEISNTQDIILIIFFLTASLISSTMTTKLQLQTEISKRNERTVKILYEITKDFINVTGNENTILKGINYIKDYLGYDCYILLDSDDKIYKAEGITDNEVNNKENTISIPIKGIGKQRGTVQIINVISPLSNENYMIVQTIVYQMAIILDREFMYDERQKIKMDVERERLKSTLLRSISHDIRTPLTSIKGASELILDSYENLDENSIKKLTSDIYDESTWLIKTVQNILDMTRISEGRLTIAKSYEAVDDIINQALTLVQHINTDGRIKVSVPEEIILVPVDGRLIVQVLVNLLDNACKHAGEEAQIFLKVYAEDKYVIFEVSDNGKGIYPLILDNIFDGFVSYHKNDIVDGSMGVGIGLTICKEIVKAHEGTITASNSDKGGAKFTVVLPLEVDCNE</sequence>
<evidence type="ECO:0000313" key="15">
    <source>
        <dbReference type="EMBL" id="NYB75828.1"/>
    </source>
</evidence>
<dbReference type="SUPFAM" id="SSF55874">
    <property type="entry name" value="ATPase domain of HSP90 chaperone/DNA topoisomerase II/histidine kinase"/>
    <property type="match status" value="1"/>
</dbReference>
<accession>A0A974BMD2</accession>
<protein>
    <recommendedName>
        <fullName evidence="3">histidine kinase</fullName>
        <ecNumber evidence="3">2.7.13.3</ecNumber>
    </recommendedName>
</protein>
<dbReference type="Pfam" id="PF13493">
    <property type="entry name" value="DUF4118"/>
    <property type="match status" value="1"/>
</dbReference>
<dbReference type="Gene3D" id="3.30.565.10">
    <property type="entry name" value="Histidine kinase-like ATPase, C-terminal domain"/>
    <property type="match status" value="1"/>
</dbReference>
<keyword evidence="8" id="KW-0418">Kinase</keyword>
<keyword evidence="16" id="KW-1185">Reference proteome</keyword>
<dbReference type="InterPro" id="IPR005467">
    <property type="entry name" value="His_kinase_dom"/>
</dbReference>
<dbReference type="Pfam" id="PF02518">
    <property type="entry name" value="HATPase_c"/>
    <property type="match status" value="1"/>
</dbReference>
<evidence type="ECO:0000256" key="9">
    <source>
        <dbReference type="ARBA" id="ARBA00022840"/>
    </source>
</evidence>
<dbReference type="PANTHER" id="PTHR45569">
    <property type="entry name" value="SENSOR PROTEIN KDPD"/>
    <property type="match status" value="1"/>
</dbReference>
<comment type="subcellular location">
    <subcellularLocation>
        <location evidence="2">Membrane</location>
        <topology evidence="2">Multi-pass membrane protein</topology>
    </subcellularLocation>
</comment>
<dbReference type="PRINTS" id="PR00344">
    <property type="entry name" value="BCTRLSENSOR"/>
</dbReference>
<dbReference type="GO" id="GO:0005886">
    <property type="term" value="C:plasma membrane"/>
    <property type="evidence" value="ECO:0007669"/>
    <property type="project" value="TreeGrafter"/>
</dbReference>
<reference evidence="15" key="1">
    <citation type="submission" date="2020-07" db="EMBL/GenBank/DDBJ databases">
        <title>Genomic analysis of a strain of Sedimentibacter Hydroxybenzoicus DSM7310.</title>
        <authorList>
            <person name="Ma S."/>
        </authorList>
    </citation>
    <scope>NUCLEOTIDE SEQUENCE</scope>
    <source>
        <strain evidence="15">DSM 7310</strain>
    </source>
</reference>
<keyword evidence="10 13" id="KW-1133">Transmembrane helix</keyword>
<comment type="catalytic activity">
    <reaction evidence="1">
        <text>ATP + protein L-histidine = ADP + protein N-phospho-L-histidine.</text>
        <dbReference type="EC" id="2.7.13.3"/>
    </reaction>
</comment>
<dbReference type="Pfam" id="PF00512">
    <property type="entry name" value="HisKA"/>
    <property type="match status" value="1"/>
</dbReference>
<evidence type="ECO:0000256" key="12">
    <source>
        <dbReference type="ARBA" id="ARBA00023136"/>
    </source>
</evidence>
<feature type="transmembrane region" description="Helical" evidence="13">
    <location>
        <begin position="47"/>
        <end position="77"/>
    </location>
</feature>
<dbReference type="Gene3D" id="1.20.120.620">
    <property type="entry name" value="Backbone structure of the membrane domain of e. Coli histidine kinase receptor kdpd"/>
    <property type="match status" value="1"/>
</dbReference>
<dbReference type="GO" id="GO:0000155">
    <property type="term" value="F:phosphorelay sensor kinase activity"/>
    <property type="evidence" value="ECO:0007669"/>
    <property type="project" value="InterPro"/>
</dbReference>
<dbReference type="GO" id="GO:0005524">
    <property type="term" value="F:ATP binding"/>
    <property type="evidence" value="ECO:0007669"/>
    <property type="project" value="UniProtKB-KW"/>
</dbReference>
<keyword evidence="12 13" id="KW-0472">Membrane</keyword>
<dbReference type="CDD" id="cd00082">
    <property type="entry name" value="HisKA"/>
    <property type="match status" value="1"/>
</dbReference>
<name>A0A974BMD2_SEDHY</name>
<dbReference type="Proteomes" id="UP000611629">
    <property type="component" value="Unassembled WGS sequence"/>
</dbReference>
<dbReference type="InterPro" id="IPR052023">
    <property type="entry name" value="Histidine_kinase_KdpD"/>
</dbReference>
<dbReference type="SMART" id="SM00387">
    <property type="entry name" value="HATPase_c"/>
    <property type="match status" value="1"/>
</dbReference>
<dbReference type="EMBL" id="JACBNQ010000030">
    <property type="protein sequence ID" value="NYB75828.1"/>
    <property type="molecule type" value="Genomic_DNA"/>
</dbReference>
<dbReference type="SUPFAM" id="SSF47384">
    <property type="entry name" value="Homodimeric domain of signal transducing histidine kinase"/>
    <property type="match status" value="1"/>
</dbReference>
<gene>
    <name evidence="15" type="ORF">HZF24_16890</name>
</gene>
<evidence type="ECO:0000256" key="11">
    <source>
        <dbReference type="ARBA" id="ARBA00023012"/>
    </source>
</evidence>
<dbReference type="PROSITE" id="PS50109">
    <property type="entry name" value="HIS_KIN"/>
    <property type="match status" value="1"/>
</dbReference>
<comment type="caution">
    <text evidence="15">The sequence shown here is derived from an EMBL/GenBank/DDBJ whole genome shotgun (WGS) entry which is preliminary data.</text>
</comment>
<dbReference type="AlphaFoldDB" id="A0A974BMD2"/>
<evidence type="ECO:0000256" key="8">
    <source>
        <dbReference type="ARBA" id="ARBA00022777"/>
    </source>
</evidence>
<keyword evidence="7" id="KW-0547">Nucleotide-binding</keyword>
<feature type="transmembrane region" description="Helical" evidence="13">
    <location>
        <begin position="16"/>
        <end position="35"/>
    </location>
</feature>
<evidence type="ECO:0000256" key="3">
    <source>
        <dbReference type="ARBA" id="ARBA00012438"/>
    </source>
</evidence>
<dbReference type="SUPFAM" id="SSF55781">
    <property type="entry name" value="GAF domain-like"/>
    <property type="match status" value="1"/>
</dbReference>
<evidence type="ECO:0000256" key="6">
    <source>
        <dbReference type="ARBA" id="ARBA00022692"/>
    </source>
</evidence>
<evidence type="ECO:0000256" key="13">
    <source>
        <dbReference type="SAM" id="Phobius"/>
    </source>
</evidence>
<dbReference type="RefSeq" id="WP_179239547.1">
    <property type="nucleotide sequence ID" value="NZ_JACBNQ010000030.1"/>
</dbReference>
<dbReference type="InterPro" id="IPR036097">
    <property type="entry name" value="HisK_dim/P_sf"/>
</dbReference>
<keyword evidence="4" id="KW-0597">Phosphoprotein</keyword>
<dbReference type="InterPro" id="IPR003594">
    <property type="entry name" value="HATPase_dom"/>
</dbReference>
<dbReference type="SMART" id="SM00388">
    <property type="entry name" value="HisKA"/>
    <property type="match status" value="1"/>
</dbReference>
<keyword evidence="11" id="KW-0902">Two-component regulatory system</keyword>
<keyword evidence="6 13" id="KW-0812">Transmembrane</keyword>
<keyword evidence="5" id="KW-0808">Transferase</keyword>
<evidence type="ECO:0000256" key="2">
    <source>
        <dbReference type="ARBA" id="ARBA00004141"/>
    </source>
</evidence>
<evidence type="ECO:0000256" key="4">
    <source>
        <dbReference type="ARBA" id="ARBA00022553"/>
    </source>
</evidence>
<dbReference type="InterPro" id="IPR004358">
    <property type="entry name" value="Sig_transdc_His_kin-like_C"/>
</dbReference>
<dbReference type="InterPro" id="IPR036890">
    <property type="entry name" value="HATPase_C_sf"/>
</dbReference>
<organism evidence="15 16">
    <name type="scientific">Sedimentibacter hydroxybenzoicus DSM 7310</name>
    <dbReference type="NCBI Taxonomy" id="1123245"/>
    <lineage>
        <taxon>Bacteria</taxon>
        <taxon>Bacillati</taxon>
        <taxon>Bacillota</taxon>
        <taxon>Tissierellia</taxon>
        <taxon>Sedimentibacter</taxon>
    </lineage>
</organism>
<keyword evidence="9" id="KW-0067">ATP-binding</keyword>
<dbReference type="CDD" id="cd00075">
    <property type="entry name" value="HATPase"/>
    <property type="match status" value="1"/>
</dbReference>